<evidence type="ECO:0000313" key="2">
    <source>
        <dbReference type="EMBL" id="QJH99451.1"/>
    </source>
</evidence>
<dbReference type="AlphaFoldDB" id="A0A6M3KJM0"/>
<proteinExistence type="predicted"/>
<name>A0A6M3KJM0_9ZZZZ</name>
<reference evidence="1" key="1">
    <citation type="submission" date="2020-03" db="EMBL/GenBank/DDBJ databases">
        <title>The deep terrestrial virosphere.</title>
        <authorList>
            <person name="Holmfeldt K."/>
            <person name="Nilsson E."/>
            <person name="Simone D."/>
            <person name="Lopez-Fernandez M."/>
            <person name="Wu X."/>
            <person name="de Brujin I."/>
            <person name="Lundin D."/>
            <person name="Andersson A."/>
            <person name="Bertilsson S."/>
            <person name="Dopson M."/>
        </authorList>
    </citation>
    <scope>NUCLEOTIDE SEQUENCE</scope>
    <source>
        <strain evidence="1">MM415A00449</strain>
        <strain evidence="2">TM448B01591</strain>
    </source>
</reference>
<gene>
    <name evidence="1" type="ORF">MM415A00449_0029</name>
    <name evidence="2" type="ORF">TM448B01591_0016</name>
</gene>
<evidence type="ECO:0000313" key="1">
    <source>
        <dbReference type="EMBL" id="QJA82032.1"/>
    </source>
</evidence>
<sequence>METEEGIMNHEEFNQVVEEQYRQSKKTLMKKADEYAQGDDRFWNFRRAAQVLGTTPEKALLGMFVKHMVSIMDIVELTAKGQGISPRELIDEKITDAVNYLLLLKGMLIGRINAVDLKKRFQHSTTTKGE</sequence>
<dbReference type="EMBL" id="MT144789">
    <property type="protein sequence ID" value="QJH99451.1"/>
    <property type="molecule type" value="Genomic_DNA"/>
</dbReference>
<organism evidence="1">
    <name type="scientific">viral metagenome</name>
    <dbReference type="NCBI Taxonomy" id="1070528"/>
    <lineage>
        <taxon>unclassified sequences</taxon>
        <taxon>metagenomes</taxon>
        <taxon>organismal metagenomes</taxon>
    </lineage>
</organism>
<protein>
    <submittedName>
        <fullName evidence="1">Uncharacterized protein</fullName>
    </submittedName>
</protein>
<dbReference type="EMBL" id="MT142477">
    <property type="protein sequence ID" value="QJA82032.1"/>
    <property type="molecule type" value="Genomic_DNA"/>
</dbReference>
<accession>A0A6M3KJM0</accession>